<reference evidence="2" key="1">
    <citation type="journal article" date="2023" name="Nat. Plants">
        <title>Single-cell RNA sequencing provides a high-resolution roadmap for understanding the multicellular compartmentation of specialized metabolism.</title>
        <authorList>
            <person name="Sun S."/>
            <person name="Shen X."/>
            <person name="Li Y."/>
            <person name="Li Y."/>
            <person name="Wang S."/>
            <person name="Li R."/>
            <person name="Zhang H."/>
            <person name="Shen G."/>
            <person name="Guo B."/>
            <person name="Wei J."/>
            <person name="Xu J."/>
            <person name="St-Pierre B."/>
            <person name="Chen S."/>
            <person name="Sun C."/>
        </authorList>
    </citation>
    <scope>NUCLEOTIDE SEQUENCE [LARGE SCALE GENOMIC DNA]</scope>
</reference>
<protein>
    <submittedName>
        <fullName evidence="1">Uncharacterized protein</fullName>
    </submittedName>
</protein>
<organism evidence="1 2">
    <name type="scientific">Catharanthus roseus</name>
    <name type="common">Madagascar periwinkle</name>
    <name type="synonym">Vinca rosea</name>
    <dbReference type="NCBI Taxonomy" id="4058"/>
    <lineage>
        <taxon>Eukaryota</taxon>
        <taxon>Viridiplantae</taxon>
        <taxon>Streptophyta</taxon>
        <taxon>Embryophyta</taxon>
        <taxon>Tracheophyta</taxon>
        <taxon>Spermatophyta</taxon>
        <taxon>Magnoliopsida</taxon>
        <taxon>eudicotyledons</taxon>
        <taxon>Gunneridae</taxon>
        <taxon>Pentapetalae</taxon>
        <taxon>asterids</taxon>
        <taxon>lamiids</taxon>
        <taxon>Gentianales</taxon>
        <taxon>Apocynaceae</taxon>
        <taxon>Rauvolfioideae</taxon>
        <taxon>Vinceae</taxon>
        <taxon>Catharanthinae</taxon>
        <taxon>Catharanthus</taxon>
    </lineage>
</organism>
<accession>A0ACC0A5Y5</accession>
<proteinExistence type="predicted"/>
<dbReference type="EMBL" id="CM044707">
    <property type="protein sequence ID" value="KAI5655367.1"/>
    <property type="molecule type" value="Genomic_DNA"/>
</dbReference>
<comment type="caution">
    <text evidence="1">The sequence shown here is derived from an EMBL/GenBank/DDBJ whole genome shotgun (WGS) entry which is preliminary data.</text>
</comment>
<gene>
    <name evidence="1" type="ORF">M9H77_32554</name>
</gene>
<evidence type="ECO:0000313" key="2">
    <source>
        <dbReference type="Proteomes" id="UP001060085"/>
    </source>
</evidence>
<keyword evidence="2" id="KW-1185">Reference proteome</keyword>
<name>A0ACC0A5Y5_CATRO</name>
<dbReference type="Proteomes" id="UP001060085">
    <property type="component" value="Linkage Group LG07"/>
</dbReference>
<sequence>MVDIRFYLLLQFLSVADFYFQVSNRLLRMLSKELYFSLWRKSENEIGNIVYDCITTFLDGMDEAVGDEVMDAAAGTHIPSKESEFLLKSGGSDHVQAHGIILGDHNKSLSHLLTDVLDGKNLDRIGSSEHASVSPRCMDDTGVMVEELTLRNYDGETVLGTSNNRDRTQSRQNQWQHLYQLASRSGSGNFHGEVTNRDKNQETSSVWEDVGHSFFSGGLDQKRRISTENYNEVSDNPPYGDYQVTSNNTLSSGFTRTKILSNSGFPEYFIKNTLKGKGVVYRGPVLRGSVGASGDQAQPKLDNTGMAGSDAPLTSAVDIVKPHGIAETCPTISTNSSADGVILRDWLEAGKNKVNKAENLYIFRQIVELVEFSHSRGVALEDLRPSCFRLLQSNKVLYLGSSIPTTLSDKVLDLDVSQSVHNKNKKGPLEQDLHPPLNPWAKRQKCGDSRTYHKRWPQSSFSSSFKPSFFNVSKADGGFGPDSRNEPSKKHDQETGCMLQSRSSMPHGFNVSPQLSAPLGCSLERRWYASPEQVTERSSTFPSNIYSLGVLLFELLGSFGSRRSREAAMLDLHHRILPPDFLAENPKEAGFCLWLLHPEPSSRPTARYLLFDLFYCFSIAFFLSFILNLEILQSEVMSNTQELTGGAPLPSINEEDAESGILLHFLLTLKEKKQKDSSKLVEELSCIETDIKEIERRQIKEFVPTSGNELLRRGHTSLDVYPKPLCDEKFIRHIRHLESAYFSMRSNVHLPENDVAIRNDGDLLRTRENRHLRKEKRKCTTDDRLGGFFGDLCKYARYSRFKVQGIVRAGDLTNTANVICSLSFDRDEDYLAAGGISKKIKIYEFHTLFDDSVDIHYPVAEMSNKSKLSCICWNGYIRNYLASTDYDGVVKVCISCTLLN</sequence>
<evidence type="ECO:0000313" key="1">
    <source>
        <dbReference type="EMBL" id="KAI5655367.1"/>
    </source>
</evidence>